<dbReference type="HOGENOM" id="CLU_030662_0_0_1"/>
<protein>
    <submittedName>
        <fullName evidence="1">Uncharacterized protein</fullName>
    </submittedName>
</protein>
<dbReference type="OrthoDB" id="3365698at2759"/>
<dbReference type="EMBL" id="KL142373">
    <property type="protein sequence ID" value="KDR79608.1"/>
    <property type="molecule type" value="Genomic_DNA"/>
</dbReference>
<gene>
    <name evidence="1" type="ORF">GALMADRAFT_243699</name>
</gene>
<keyword evidence="2" id="KW-1185">Reference proteome</keyword>
<proteinExistence type="predicted"/>
<organism evidence="1 2">
    <name type="scientific">Galerina marginata (strain CBS 339.88)</name>
    <dbReference type="NCBI Taxonomy" id="685588"/>
    <lineage>
        <taxon>Eukaryota</taxon>
        <taxon>Fungi</taxon>
        <taxon>Dikarya</taxon>
        <taxon>Basidiomycota</taxon>
        <taxon>Agaricomycotina</taxon>
        <taxon>Agaricomycetes</taxon>
        <taxon>Agaricomycetidae</taxon>
        <taxon>Agaricales</taxon>
        <taxon>Agaricineae</taxon>
        <taxon>Strophariaceae</taxon>
        <taxon>Galerina</taxon>
    </lineage>
</organism>
<dbReference type="AlphaFoldDB" id="A0A067TKV9"/>
<sequence>MNYTDLITPPVATEACPASLLNGDILWLIFDINADMFSYRKALETTRISSHVCREWRSVILDAPTLWGKLIDLDNLSQKRNEWRDEVLRRSGDSPLSMLRSALVLNPLPWREHFLATFALSILNQHWSRIERLEICSDTDSIDTAVLEAIQKPAPRLRKFHIQFKNAPRTVHSGEFFANQAPLLESIKIPFKFQLPAPWLSNIRTLSIGGEHFYLSEVLDILKTTPLVEAFGVSIRHILNTTINTSSLLLPHLTAINFAGDFTSGIGMLGSLVDIHRATSLEVSLRDTTVTSDEHWTALYQILSRVLQDHFAVHSPTQISLNLHPRDFSLKARGNAGSILQISLEAGLWDRRSITSFVASKFEMSIFHTAVELDLKFDHNSIRDYNPIFQSFFSSFSFIRVLTLRHERAIRQVHPQYMDPSEILFPALETLKFSWYKGGIFATEPIRQFLVARREAGYPISTLDLTEYTKDIAEALMSMDELEEMKGLKILWCRSGEEGILEHICGTGNLSTPILDLQAVQIM</sequence>
<evidence type="ECO:0000313" key="1">
    <source>
        <dbReference type="EMBL" id="KDR79608.1"/>
    </source>
</evidence>
<reference evidence="2" key="1">
    <citation type="journal article" date="2014" name="Proc. Natl. Acad. Sci. U.S.A.">
        <title>Extensive sampling of basidiomycete genomes demonstrates inadequacy of the white-rot/brown-rot paradigm for wood decay fungi.</title>
        <authorList>
            <person name="Riley R."/>
            <person name="Salamov A.A."/>
            <person name="Brown D.W."/>
            <person name="Nagy L.G."/>
            <person name="Floudas D."/>
            <person name="Held B.W."/>
            <person name="Levasseur A."/>
            <person name="Lombard V."/>
            <person name="Morin E."/>
            <person name="Otillar R."/>
            <person name="Lindquist E.A."/>
            <person name="Sun H."/>
            <person name="LaButti K.M."/>
            <person name="Schmutz J."/>
            <person name="Jabbour D."/>
            <person name="Luo H."/>
            <person name="Baker S.E."/>
            <person name="Pisabarro A.G."/>
            <person name="Walton J.D."/>
            <person name="Blanchette R.A."/>
            <person name="Henrissat B."/>
            <person name="Martin F."/>
            <person name="Cullen D."/>
            <person name="Hibbett D.S."/>
            <person name="Grigoriev I.V."/>
        </authorList>
    </citation>
    <scope>NUCLEOTIDE SEQUENCE [LARGE SCALE GENOMIC DNA]</scope>
    <source>
        <strain evidence="2">CBS 339.88</strain>
    </source>
</reference>
<accession>A0A067TKV9</accession>
<name>A0A067TKV9_GALM3</name>
<evidence type="ECO:0000313" key="2">
    <source>
        <dbReference type="Proteomes" id="UP000027222"/>
    </source>
</evidence>
<dbReference type="Proteomes" id="UP000027222">
    <property type="component" value="Unassembled WGS sequence"/>
</dbReference>